<dbReference type="InterPro" id="IPR029061">
    <property type="entry name" value="THDP-binding"/>
</dbReference>
<dbReference type="InterPro" id="IPR011766">
    <property type="entry name" value="TPP_enzyme_TPP-bd"/>
</dbReference>
<gene>
    <name evidence="7" type="ORF">SGA01_19510</name>
</gene>
<feature type="domain" description="Thiamine pyrophosphate enzyme TPP-binding" evidence="5">
    <location>
        <begin position="383"/>
        <end position="529"/>
    </location>
</feature>
<feature type="domain" description="Thiamine pyrophosphate enzyme central" evidence="4">
    <location>
        <begin position="192"/>
        <end position="318"/>
    </location>
</feature>
<dbReference type="Gene3D" id="3.40.50.970">
    <property type="match status" value="2"/>
</dbReference>
<comment type="caution">
    <text evidence="7">The sequence shown here is derived from an EMBL/GenBank/DDBJ whole genome shotgun (WGS) entry which is preliminary data.</text>
</comment>
<dbReference type="Pfam" id="PF02776">
    <property type="entry name" value="TPP_enzyme_N"/>
    <property type="match status" value="1"/>
</dbReference>
<dbReference type="InterPro" id="IPR047212">
    <property type="entry name" value="TPP_POXB-like"/>
</dbReference>
<dbReference type="InterPro" id="IPR047211">
    <property type="entry name" value="POXB-like"/>
</dbReference>
<dbReference type="InterPro" id="IPR012001">
    <property type="entry name" value="Thiamin_PyroP_enz_TPP-bd_dom"/>
</dbReference>
<dbReference type="PANTHER" id="PTHR42981:SF2">
    <property type="entry name" value="PYRUVATE DEHYDROGENASE [UBIQUINONE]"/>
    <property type="match status" value="1"/>
</dbReference>
<dbReference type="InterPro" id="IPR047210">
    <property type="entry name" value="TPP_PYR_POXB-like"/>
</dbReference>
<keyword evidence="8" id="KW-1185">Reference proteome</keyword>
<dbReference type="GO" id="GO:0000287">
    <property type="term" value="F:magnesium ion binding"/>
    <property type="evidence" value="ECO:0007669"/>
    <property type="project" value="InterPro"/>
</dbReference>
<dbReference type="InterPro" id="IPR029035">
    <property type="entry name" value="DHS-like_NAD/FAD-binding_dom"/>
</dbReference>
<evidence type="ECO:0000256" key="2">
    <source>
        <dbReference type="ARBA" id="ARBA00023052"/>
    </source>
</evidence>
<organism evidence="7 8">
    <name type="scientific">Streptomyces gardneri</name>
    <dbReference type="NCBI Taxonomy" id="66892"/>
    <lineage>
        <taxon>Bacteria</taxon>
        <taxon>Bacillati</taxon>
        <taxon>Actinomycetota</taxon>
        <taxon>Actinomycetes</taxon>
        <taxon>Kitasatosporales</taxon>
        <taxon>Streptomycetaceae</taxon>
        <taxon>Streptomyces</taxon>
    </lineage>
</organism>
<dbReference type="EMBL" id="BJMN01000011">
    <property type="protein sequence ID" value="GEB56346.1"/>
    <property type="molecule type" value="Genomic_DNA"/>
</dbReference>
<dbReference type="GO" id="GO:0003824">
    <property type="term" value="F:catalytic activity"/>
    <property type="evidence" value="ECO:0007669"/>
    <property type="project" value="InterPro"/>
</dbReference>
<keyword evidence="7" id="KW-0670">Pyruvate</keyword>
<dbReference type="AlphaFoldDB" id="A0A4Y3RF04"/>
<dbReference type="CDD" id="cd07039">
    <property type="entry name" value="TPP_PYR_POX"/>
    <property type="match status" value="1"/>
</dbReference>
<dbReference type="InterPro" id="IPR012000">
    <property type="entry name" value="Thiamin_PyroP_enz_cen_dom"/>
</dbReference>
<keyword evidence="2 3" id="KW-0786">Thiamine pyrophosphate</keyword>
<evidence type="ECO:0000256" key="3">
    <source>
        <dbReference type="RuleBase" id="RU362132"/>
    </source>
</evidence>
<dbReference type="SUPFAM" id="SSF52467">
    <property type="entry name" value="DHS-like NAD/FAD-binding domain"/>
    <property type="match status" value="1"/>
</dbReference>
<sequence length="580" mass="62627">MAKQNVAEQFVDILVRAGVKRLYGVVGDSLNPVVDAIRRTPALDWVQVRHEEVAAFAAGAEAQITGSLAACAGSCGPGNLHLINGLYDAHRSMAPVLALASHIPSSEIGLGYFQETHPDQLFRECSHYSELISNPKQMPRLLQTAIQHAVGRSGVSVVSLPGDIASLPAPDKAVETALVTSRPTVRPGDEEIDALVRMIDAADRVTLFCGSGTAGAHAEVMQFAERIKAPVGHALRGKEWIQYDNPFDVGMSGLLGYGAAYEATHECDLLILLGTDFPYNAFLPDDVKIVQVDVRPEHLGRRSRLDLAIWGDVRETLRCVVPRVRAKTDRRFLDKMLKKHADALEGVVKAYTRKVEKHVPIHPEYVASVIDELADGDAVFTVDTGMCNVWAARYLSPNGRRRIIGSFSHGSMANALPQAIGAQFTDRNRQVVSLSGDGGFSMLMGDFLTLVQYDLPVKVVVFNNSSLGMVELEMLVAGLPSYGTTNKNPDFAAIARAAGAYGVRVEKPKQLAGALKDAFKHRGPALVDVVTDPNALSIPPKISSEMVTGFALSASKIVLDGGVGRMLQMARSNLRNVPRL</sequence>
<evidence type="ECO:0000259" key="4">
    <source>
        <dbReference type="Pfam" id="PF00205"/>
    </source>
</evidence>
<proteinExistence type="inferred from homology"/>
<dbReference type="Gene3D" id="3.40.50.1220">
    <property type="entry name" value="TPP-binding domain"/>
    <property type="match status" value="1"/>
</dbReference>
<dbReference type="SUPFAM" id="SSF52518">
    <property type="entry name" value="Thiamin diphosphate-binding fold (THDP-binding)"/>
    <property type="match status" value="2"/>
</dbReference>
<dbReference type="CDD" id="cd02014">
    <property type="entry name" value="TPP_POX"/>
    <property type="match status" value="1"/>
</dbReference>
<dbReference type="GO" id="GO:0030976">
    <property type="term" value="F:thiamine pyrophosphate binding"/>
    <property type="evidence" value="ECO:0007669"/>
    <property type="project" value="InterPro"/>
</dbReference>
<evidence type="ECO:0000256" key="1">
    <source>
        <dbReference type="ARBA" id="ARBA00007812"/>
    </source>
</evidence>
<dbReference type="Pfam" id="PF02775">
    <property type="entry name" value="TPP_enzyme_C"/>
    <property type="match status" value="1"/>
</dbReference>
<dbReference type="NCBIfam" id="NF006591">
    <property type="entry name" value="PRK09124.1"/>
    <property type="match status" value="1"/>
</dbReference>
<dbReference type="OrthoDB" id="4959782at2"/>
<accession>A0A4Y3RF04</accession>
<dbReference type="PANTHER" id="PTHR42981">
    <property type="entry name" value="PYRUVATE DEHYDROGENASE [UBIQUINONE]"/>
    <property type="match status" value="1"/>
</dbReference>
<evidence type="ECO:0000313" key="7">
    <source>
        <dbReference type="EMBL" id="GEB56346.1"/>
    </source>
</evidence>
<reference evidence="7 8" key="1">
    <citation type="submission" date="2019-06" db="EMBL/GenBank/DDBJ databases">
        <title>Whole genome shotgun sequence of Streptomyces gardneri NBRC 12865.</title>
        <authorList>
            <person name="Hosoyama A."/>
            <person name="Uohara A."/>
            <person name="Ohji S."/>
            <person name="Ichikawa N."/>
        </authorList>
    </citation>
    <scope>NUCLEOTIDE SEQUENCE [LARGE SCALE GENOMIC DNA]</scope>
    <source>
        <strain evidence="7 8">NBRC 12865</strain>
    </source>
</reference>
<dbReference type="Pfam" id="PF00205">
    <property type="entry name" value="TPP_enzyme_M"/>
    <property type="match status" value="1"/>
</dbReference>
<name>A0A4Y3RF04_9ACTN</name>
<dbReference type="RefSeq" id="WP_141295288.1">
    <property type="nucleotide sequence ID" value="NZ_BJMN01000011.1"/>
</dbReference>
<evidence type="ECO:0000259" key="6">
    <source>
        <dbReference type="Pfam" id="PF02776"/>
    </source>
</evidence>
<comment type="similarity">
    <text evidence="1 3">Belongs to the TPP enzyme family.</text>
</comment>
<evidence type="ECO:0000259" key="5">
    <source>
        <dbReference type="Pfam" id="PF02775"/>
    </source>
</evidence>
<dbReference type="NCBIfam" id="NF005114">
    <property type="entry name" value="PRK06546.1"/>
    <property type="match status" value="1"/>
</dbReference>
<dbReference type="Proteomes" id="UP000315226">
    <property type="component" value="Unassembled WGS sequence"/>
</dbReference>
<protein>
    <submittedName>
        <fullName evidence="7">Pyruvate dehydrogenase</fullName>
    </submittedName>
</protein>
<feature type="domain" description="Thiamine pyrophosphate enzyme N-terminal TPP-binding" evidence="6">
    <location>
        <begin position="5"/>
        <end position="120"/>
    </location>
</feature>
<evidence type="ECO:0000313" key="8">
    <source>
        <dbReference type="Proteomes" id="UP000315226"/>
    </source>
</evidence>